<accession>A0AAE7U8E0</accession>
<proteinExistence type="predicted"/>
<name>A0AAE7U8E0_9STAP</name>
<dbReference type="Pfam" id="PF18144">
    <property type="entry name" value="SMODS"/>
    <property type="match status" value="1"/>
</dbReference>
<evidence type="ECO:0000313" key="2">
    <source>
        <dbReference type="EMBL" id="QYA42409.1"/>
    </source>
</evidence>
<reference evidence="2 3" key="1">
    <citation type="submission" date="2021-07" db="EMBL/GenBank/DDBJ databases">
        <title>Prevalence and characterization of methicillin-resistant Macrococcus spp. in food producing animals and meat in Switzerland in 2019.</title>
        <authorList>
            <person name="Keller J.E."/>
            <person name="Schwendener S."/>
            <person name="Neuenschwander J."/>
            <person name="Overesch G."/>
            <person name="Perreten V."/>
        </authorList>
    </citation>
    <scope>NUCLEOTIDE SEQUENCE [LARGE SCALE GENOMIC DNA]</scope>
    <source>
        <strain evidence="2 3">19Msa0936</strain>
    </source>
</reference>
<sequence length="364" mass="42723">MTKNEIIEKILASIDISPTMEKNAHDRYESISKYLEEQGLNCSFYPQGSFLLGTVVRPYKDGKDKIYDLDVISMVDKEKFDTTPKQTKNDVGGLLKESGLYSDKLKEEDTHCWTLEYANVSDVGFTLDIVPSVVNDYSVYDKYNEATINQKSISITERISEGRYEWKQSNPIGFGDWFRQISNNHMNESQIIQQRDRLFYELRDLYTSAEEIPKYLYRSSLQRAVQLLKRIRDVYFERKTNQRYKPSTFLLTSLVASAVEHEDNLSVDEIINNFINRYKKGTIPIMHGINIINPIDSSEVINYDWTRKHHESIADWLNHIEKYLLNIETRKFEQEIRNELHVPVSSDINTNENDVSEIKPWREE</sequence>
<dbReference type="RefSeq" id="WP_203545919.1">
    <property type="nucleotide sequence ID" value="NZ_CP054482.1"/>
</dbReference>
<gene>
    <name evidence="2" type="ORF">KYI11_00170</name>
</gene>
<dbReference type="GO" id="GO:0051607">
    <property type="term" value="P:defense response to virus"/>
    <property type="evidence" value="ECO:0007669"/>
    <property type="project" value="UniProtKB-KW"/>
</dbReference>
<dbReference type="EMBL" id="CP079981">
    <property type="protein sequence ID" value="QYA42409.1"/>
    <property type="molecule type" value="Genomic_DNA"/>
</dbReference>
<keyword evidence="1" id="KW-0051">Antiviral defense</keyword>
<protein>
    <submittedName>
        <fullName evidence="2">Nucleotidyltransferase</fullName>
    </submittedName>
</protein>
<evidence type="ECO:0000313" key="3">
    <source>
        <dbReference type="Proteomes" id="UP000826802"/>
    </source>
</evidence>
<dbReference type="CDD" id="cd05400">
    <property type="entry name" value="NT_2-5OAS_ClassI-CCAase"/>
    <property type="match status" value="1"/>
</dbReference>
<organism evidence="2 3">
    <name type="scientific">Macrococcoides bohemicum</name>
    <dbReference type="NCBI Taxonomy" id="1903056"/>
    <lineage>
        <taxon>Bacteria</taxon>
        <taxon>Bacillati</taxon>
        <taxon>Bacillota</taxon>
        <taxon>Bacilli</taxon>
        <taxon>Bacillales</taxon>
        <taxon>Staphylococcaceae</taxon>
        <taxon>Macrococcoides</taxon>
    </lineage>
</organism>
<keyword evidence="3" id="KW-1185">Reference proteome</keyword>
<dbReference type="InterPro" id="IPR006116">
    <property type="entry name" value="NT_2-5OAS_ClassI-CCAase"/>
</dbReference>
<dbReference type="GO" id="GO:0016779">
    <property type="term" value="F:nucleotidyltransferase activity"/>
    <property type="evidence" value="ECO:0007669"/>
    <property type="project" value="InterPro"/>
</dbReference>
<evidence type="ECO:0000256" key="1">
    <source>
        <dbReference type="ARBA" id="ARBA00023118"/>
    </source>
</evidence>
<dbReference type="AlphaFoldDB" id="A0AAE7U8E0"/>
<dbReference type="Proteomes" id="UP000826802">
    <property type="component" value="Chromosome"/>
</dbReference>
<dbReference type="GeneID" id="99096341"/>